<keyword evidence="4" id="KW-1185">Reference proteome</keyword>
<dbReference type="PANTHER" id="PTHR43157">
    <property type="entry name" value="PHOSPHATIDYLINOSITOL-GLYCAN BIOSYNTHESIS CLASS F PROTEIN-RELATED"/>
    <property type="match status" value="1"/>
</dbReference>
<accession>A0ABV6UJK6</accession>
<feature type="region of interest" description="Disordered" evidence="2">
    <location>
        <begin position="264"/>
        <end position="295"/>
    </location>
</feature>
<dbReference type="PRINTS" id="PR00081">
    <property type="entry name" value="GDHRDH"/>
</dbReference>
<organism evidence="3 4">
    <name type="scientific">Streptacidiphilus cavernicola</name>
    <dbReference type="NCBI Taxonomy" id="3342716"/>
    <lineage>
        <taxon>Bacteria</taxon>
        <taxon>Bacillati</taxon>
        <taxon>Actinomycetota</taxon>
        <taxon>Actinomycetes</taxon>
        <taxon>Kitasatosporales</taxon>
        <taxon>Streptomycetaceae</taxon>
        <taxon>Streptacidiphilus</taxon>
    </lineage>
</organism>
<dbReference type="SUPFAM" id="SSF51735">
    <property type="entry name" value="NAD(P)-binding Rossmann-fold domains"/>
    <property type="match status" value="1"/>
</dbReference>
<dbReference type="InterPro" id="IPR036291">
    <property type="entry name" value="NAD(P)-bd_dom_sf"/>
</dbReference>
<gene>
    <name evidence="3" type="ORF">ACEZDJ_10070</name>
</gene>
<dbReference type="EMBL" id="JBHEZZ010000004">
    <property type="protein sequence ID" value="MFC1401634.1"/>
    <property type="molecule type" value="Genomic_DNA"/>
</dbReference>
<feature type="compositionally biased region" description="Polar residues" evidence="2">
    <location>
        <begin position="284"/>
        <end position="295"/>
    </location>
</feature>
<dbReference type="Proteomes" id="UP001592528">
    <property type="component" value="Unassembled WGS sequence"/>
</dbReference>
<dbReference type="PANTHER" id="PTHR43157:SF31">
    <property type="entry name" value="PHOSPHATIDYLINOSITOL-GLYCAN BIOSYNTHESIS CLASS F PROTEIN"/>
    <property type="match status" value="1"/>
</dbReference>
<evidence type="ECO:0000313" key="4">
    <source>
        <dbReference type="Proteomes" id="UP001592528"/>
    </source>
</evidence>
<comment type="caution">
    <text evidence="3">The sequence shown here is derived from an EMBL/GenBank/DDBJ whole genome shotgun (WGS) entry which is preliminary data.</text>
</comment>
<dbReference type="RefSeq" id="WP_051726491.1">
    <property type="nucleotide sequence ID" value="NZ_JBHEZZ010000004.1"/>
</dbReference>
<dbReference type="NCBIfam" id="NF004846">
    <property type="entry name" value="PRK06197.1"/>
    <property type="match status" value="1"/>
</dbReference>
<reference evidence="3 4" key="1">
    <citation type="submission" date="2024-09" db="EMBL/GenBank/DDBJ databases">
        <authorList>
            <person name="Lee S.D."/>
        </authorList>
    </citation>
    <scope>NUCLEOTIDE SEQUENCE [LARGE SCALE GENOMIC DNA]</scope>
    <source>
        <strain evidence="3 4">N1-5</strain>
    </source>
</reference>
<evidence type="ECO:0000256" key="1">
    <source>
        <dbReference type="ARBA" id="ARBA00023002"/>
    </source>
</evidence>
<dbReference type="Gene3D" id="3.40.50.720">
    <property type="entry name" value="NAD(P)-binding Rossmann-like Domain"/>
    <property type="match status" value="1"/>
</dbReference>
<dbReference type="InterPro" id="IPR002347">
    <property type="entry name" value="SDR_fam"/>
</dbReference>
<name>A0ABV6UJK6_9ACTN</name>
<keyword evidence="1" id="KW-0560">Oxidoreductase</keyword>
<dbReference type="Pfam" id="PF00106">
    <property type="entry name" value="adh_short"/>
    <property type="match status" value="1"/>
</dbReference>
<dbReference type="CDD" id="cd05327">
    <property type="entry name" value="retinol-DH_like_SDR_c_like"/>
    <property type="match status" value="1"/>
</dbReference>
<sequence>MNSNTAPAAQWTSADVPDQRGRTVVITGGNTGLGFETAQVFAQRGAVVVLACRNPERAADARARIEFGAPSAQVSTLELDLASLASIRSAAERLRADLPRIDLLINNAGGVRPSHDVTEDGFELTLATNHLGPFAFTGLLLDQLLATPGSRIVTVSSIGHRRGTIDFDDLDLQHGYRFQTAYFQAKLANLMFTYELQRRLAASGAGTIAVAAHPGNARTEFGRDMSVVARTVMHPRMRLFTSWLLQSPQMGALSTLRAATDPDVEGGDYYGPPGRAQFTGYPTRVQSSPRSYDTEAQQRLWQESERLTGVRYAFAGDTAGSVSGE</sequence>
<protein>
    <submittedName>
        <fullName evidence="3">Oxidoreductase</fullName>
    </submittedName>
</protein>
<evidence type="ECO:0000256" key="2">
    <source>
        <dbReference type="SAM" id="MobiDB-lite"/>
    </source>
</evidence>
<proteinExistence type="predicted"/>
<evidence type="ECO:0000313" key="3">
    <source>
        <dbReference type="EMBL" id="MFC1401634.1"/>
    </source>
</evidence>